<dbReference type="STRING" id="5286.A0A0K3CLE3"/>
<evidence type="ECO:0000313" key="3">
    <source>
        <dbReference type="Proteomes" id="UP000199069"/>
    </source>
</evidence>
<feature type="compositionally biased region" description="Acidic residues" evidence="1">
    <location>
        <begin position="930"/>
        <end position="941"/>
    </location>
</feature>
<evidence type="ECO:0000313" key="2">
    <source>
        <dbReference type="EMBL" id="CTR09517.1"/>
    </source>
</evidence>
<feature type="region of interest" description="Disordered" evidence="1">
    <location>
        <begin position="1220"/>
        <end position="1247"/>
    </location>
</feature>
<proteinExistence type="predicted"/>
<feature type="compositionally biased region" description="Basic and acidic residues" evidence="1">
    <location>
        <begin position="1107"/>
        <end position="1118"/>
    </location>
</feature>
<reference evidence="2 3" key="1">
    <citation type="submission" date="2015-07" db="EMBL/GenBank/DDBJ databases">
        <authorList>
            <person name="Cajimat M.N.B."/>
            <person name="Milazzo M.L."/>
            <person name="Fulhorst C.F."/>
        </authorList>
    </citation>
    <scope>NUCLEOTIDE SEQUENCE [LARGE SCALE GENOMIC DNA]</scope>
    <source>
        <strain evidence="2">Single colony</strain>
    </source>
</reference>
<feature type="region of interest" description="Disordered" evidence="1">
    <location>
        <begin position="1378"/>
        <end position="1527"/>
    </location>
</feature>
<feature type="compositionally biased region" description="Low complexity" evidence="1">
    <location>
        <begin position="555"/>
        <end position="574"/>
    </location>
</feature>
<sequence>MEQSDGSPQPADGPLAPLIARLAPFVATAKSKKGKATTLPPLDEPLANFHEWLTKLQETDSLSPELAKDATAFLRYQCFAYTVLSATIAAAVEGKEDEASALKNKAVAMLEIARDLIECLANTLLGLPGGLETRAGEEGEADKKVYGDLLHALLDGLCDHLKPHNAYQKKPAPEDLAYRGLFGEILLPSLSKLVFPDPAGLPSASGRAISDGAKGGKIRAEIKYASFAIVYESMSKHPLNKERIRRIFPPDHIASILQGGYDAHLSTAAFECAFRMAPSRRSPAERADFVKQLFDESRFGKSAKELRASFDRINGDDLEDRMPIMLTRISNDSIKRQPFRAFSLKYNGRPLLDSKREESSHNVVPANESSLRAVADGKAYEPAIVWFSTDILAAEVPEPTEIVKMRRADDPRPAPEKAVELEDSSEDSVRMVIDLGAVERVHVQDLGKDPNVAKVTILISADSPARFGSIPHPSSALHVGTSLESLPESQVGSKSKSMHKLEMIFPAGNDNLNILKKTLAARKERYPKLGDELQRFPIRVGVSPPNKAPEKPLNAKSAAKPASKGASKPAAKPASKAEETTKNVAFAPTPATSTAAAASGSIVKRAPRKSSEAGPVVAQPVEPVADGTTEQVESAQRGDAASKGKAKLEKVREENVDHLAASQEAARRRAAEVAGLAELDKASSVATSEKTRSTESEMRGVEEDALAGQEFGGGFEDGNQAIMDVDGVPAGEGGEADRAEDAVKHKTPANTRRLEGDAGRAPGRRRKEVQSAEDEGQDDVTPSQQRQNAKSGDLASSDLSEPATEASDIDEVEQPVKKKKVVQPAKKGRGGAGTDGDKKAKKAEADADTQSLASGRPRRAAASKAVANLRGQKRASTPLEEEEEESGGEDEIEVEPEKPAVKKGKKVKKASPPPAKRRKTSPTPSATAEESGEETDYDDFPGGDVASTLEEKKATVRPSHKYGKEVKSVVRSMGGKRKAGKPVAKAKAAPAKAKKRQEEEWATDEDAAKASAQKRSTSPVLKPKRQGPKKHVVEKGGTDLEDERNAEPVRPAKQDKRIADDIPPPRDLTQGELERAKELEPRARRASRSPEEKSPAKPIRSFSALVGREDGAPGHQRLGEHIIEGVGRLTAEPEEEAEEENVFEAGPFPDELDDFSAFATGKQVQVAVDTVRQQIRSSLSPFVDPARDETFVERAVAETSTSGAQVVVATAAQAVVIAQKRSSPAPATAQQAGKDVNLSPTGADDSGVHFQLPQDLGDEAAEGEMATKTRSVVQQAVAPNHAKYDAGARKQQTAASGRRDVQPMLVEKPSQARVPLGTVRPFAPSSDTRRHRSLSPGAVGAHATPAVPPKAAASARPYIAAAAVHQTHVASPAFPFSEQRAQSPQAGPSTMQAPSKQAGGFFAEREEQATPAAAAESAKASTSRAQQQIVGASVPREDFGRPIGRKEGLVGGTASTSSKKPVSAPPAFASGFGGASTSRKAPKPKQHVKGRLGGNGGFGQQQRRPKNGKAREKAPLLPPISPSLSSEADFGAEAKSDWQQGEYEMDAFLTKFFRAAVVEKQAEQRRQREAHHELSRQRLMGKLSAYVNKAHNDALIIANNIQARLNDAEQPDSFASNLRKYAKHANEVNKIVWEETRRELEKIAEKEKAEEEAKKGK</sequence>
<dbReference type="EMBL" id="CWKI01000010">
    <property type="protein sequence ID" value="CTR09517.1"/>
    <property type="molecule type" value="Genomic_DNA"/>
</dbReference>
<accession>A0A0K3CLE3</accession>
<feature type="compositionally biased region" description="Low complexity" evidence="1">
    <location>
        <begin position="1409"/>
        <end position="1425"/>
    </location>
</feature>
<feature type="compositionally biased region" description="Basic and acidic residues" evidence="1">
    <location>
        <begin position="835"/>
        <end position="845"/>
    </location>
</feature>
<feature type="region of interest" description="Disordered" evidence="1">
    <location>
        <begin position="1130"/>
        <end position="1149"/>
    </location>
</feature>
<feature type="region of interest" description="Disordered" evidence="1">
    <location>
        <begin position="680"/>
        <end position="1118"/>
    </location>
</feature>
<feature type="compositionally biased region" description="Basic and acidic residues" evidence="1">
    <location>
        <begin position="640"/>
        <end position="657"/>
    </location>
</feature>
<feature type="region of interest" description="Disordered" evidence="1">
    <location>
        <begin position="1279"/>
        <end position="1348"/>
    </location>
</feature>
<feature type="compositionally biased region" description="Basic residues" evidence="1">
    <location>
        <begin position="901"/>
        <end position="920"/>
    </location>
</feature>
<dbReference type="Proteomes" id="UP000199069">
    <property type="component" value="Unassembled WGS sequence"/>
</dbReference>
<name>A0A0K3CLE3_RHOTO</name>
<feature type="compositionally biased region" description="Basic residues" evidence="1">
    <location>
        <begin position="817"/>
        <end position="829"/>
    </location>
</feature>
<feature type="compositionally biased region" description="Acidic residues" evidence="1">
    <location>
        <begin position="879"/>
        <end position="894"/>
    </location>
</feature>
<feature type="compositionally biased region" description="Polar residues" evidence="1">
    <location>
        <begin position="1379"/>
        <end position="1395"/>
    </location>
</feature>
<protein>
    <submittedName>
        <fullName evidence="2">BY PROTMAP: gi|647394382|emb|CDR35611.1| RHTO0S01e03224g1_1 [Rhodosporidium toruloides]</fullName>
    </submittedName>
</protein>
<feature type="compositionally biased region" description="Low complexity" evidence="1">
    <location>
        <begin position="981"/>
        <end position="991"/>
    </location>
</feature>
<feature type="compositionally biased region" description="Basic residues" evidence="1">
    <location>
        <begin position="1480"/>
        <end position="1490"/>
    </location>
</feature>
<feature type="compositionally biased region" description="Basic and acidic residues" evidence="1">
    <location>
        <begin position="735"/>
        <end position="744"/>
    </location>
</feature>
<feature type="compositionally biased region" description="Basic and acidic residues" evidence="1">
    <location>
        <begin position="689"/>
        <end position="702"/>
    </location>
</feature>
<feature type="region of interest" description="Disordered" evidence="1">
    <location>
        <begin position="537"/>
        <end position="664"/>
    </location>
</feature>
<dbReference type="OMA" id="CAFRMAP"/>
<feature type="compositionally biased region" description="Basic and acidic residues" evidence="1">
    <location>
        <begin position="1435"/>
        <end position="1448"/>
    </location>
</feature>
<feature type="compositionally biased region" description="Basic and acidic residues" evidence="1">
    <location>
        <begin position="1031"/>
        <end position="1064"/>
    </location>
</feature>
<evidence type="ECO:0000256" key="1">
    <source>
        <dbReference type="SAM" id="MobiDB-lite"/>
    </source>
</evidence>
<organism evidence="2 3">
    <name type="scientific">Rhodotorula toruloides</name>
    <name type="common">Yeast</name>
    <name type="synonym">Rhodosporidium toruloides</name>
    <dbReference type="NCBI Taxonomy" id="5286"/>
    <lineage>
        <taxon>Eukaryota</taxon>
        <taxon>Fungi</taxon>
        <taxon>Dikarya</taxon>
        <taxon>Basidiomycota</taxon>
        <taxon>Pucciniomycotina</taxon>
        <taxon>Microbotryomycetes</taxon>
        <taxon>Sporidiobolales</taxon>
        <taxon>Sporidiobolaceae</taxon>
        <taxon>Rhodotorula</taxon>
    </lineage>
</organism>
<keyword evidence="3" id="KW-1185">Reference proteome</keyword>
<feature type="compositionally biased region" description="Basic and acidic residues" evidence="1">
    <location>
        <begin position="1072"/>
        <end position="1095"/>
    </location>
</feature>
<feature type="compositionally biased region" description="Acidic residues" evidence="1">
    <location>
        <begin position="1132"/>
        <end position="1142"/>
    </location>
</feature>
<feature type="compositionally biased region" description="Polar residues" evidence="1">
    <location>
        <begin position="780"/>
        <end position="790"/>
    </location>
</feature>
<gene>
    <name evidence="2" type="primary">FGENESH: predicted gene_10.215</name>
    <name evidence="2" type="ORF">BN2166_0053780</name>
</gene>
<feature type="compositionally biased region" description="Low complexity" evidence="1">
    <location>
        <begin position="587"/>
        <end position="599"/>
    </location>
</feature>